<gene>
    <name evidence="17" type="ORF">MATL_G00195170</name>
</gene>
<dbReference type="GO" id="GO:0043525">
    <property type="term" value="P:positive regulation of neuron apoptotic process"/>
    <property type="evidence" value="ECO:0007669"/>
    <property type="project" value="TreeGrafter"/>
</dbReference>
<organism evidence="17 18">
    <name type="scientific">Megalops atlanticus</name>
    <name type="common">Tarpon</name>
    <name type="synonym">Clupea gigantea</name>
    <dbReference type="NCBI Taxonomy" id="7932"/>
    <lineage>
        <taxon>Eukaryota</taxon>
        <taxon>Metazoa</taxon>
        <taxon>Chordata</taxon>
        <taxon>Craniata</taxon>
        <taxon>Vertebrata</taxon>
        <taxon>Euteleostomi</taxon>
        <taxon>Actinopterygii</taxon>
        <taxon>Neopterygii</taxon>
        <taxon>Teleostei</taxon>
        <taxon>Elopiformes</taxon>
        <taxon>Megalopidae</taxon>
        <taxon>Megalops</taxon>
    </lineage>
</organism>
<dbReference type="PANTHER" id="PTHR10454">
    <property type="entry name" value="CASPASE"/>
    <property type="match status" value="1"/>
</dbReference>
<keyword evidence="6" id="KW-0378">Hydrolase</keyword>
<keyword evidence="4" id="KW-0645">Protease</keyword>
<comment type="catalytic activity">
    <reaction evidence="9">
        <text>Strict requirement for an Asp residue at positions P1 and P4. It has a preferred cleavage sequence of Asp-Xaa-Xaa-Asp-|- with a hydrophobic amino-acid residue at P2 and a hydrophilic amino-acid residue at P3, although Val or Ala are also accepted at this position.</text>
        <dbReference type="EC" id="3.4.22.56"/>
    </reaction>
</comment>
<dbReference type="InterPro" id="IPR001309">
    <property type="entry name" value="Pept_C14_p20"/>
</dbReference>
<evidence type="ECO:0000256" key="11">
    <source>
        <dbReference type="ARBA" id="ARBA00039708"/>
    </source>
</evidence>
<dbReference type="PROSITE" id="PS50207">
    <property type="entry name" value="CASPASE_P10"/>
    <property type="match status" value="1"/>
</dbReference>
<feature type="active site" evidence="12">
    <location>
        <position position="192"/>
    </location>
</feature>
<dbReference type="Proteomes" id="UP001046870">
    <property type="component" value="Chromosome 17"/>
</dbReference>
<evidence type="ECO:0000259" key="16">
    <source>
        <dbReference type="PROSITE" id="PS50208"/>
    </source>
</evidence>
<evidence type="ECO:0000256" key="4">
    <source>
        <dbReference type="ARBA" id="ARBA00022670"/>
    </source>
</evidence>
<dbReference type="PROSITE" id="PS01121">
    <property type="entry name" value="CASPASE_HIS"/>
    <property type="match status" value="1"/>
</dbReference>
<dbReference type="InterPro" id="IPR015917">
    <property type="entry name" value="Pept_C14A"/>
</dbReference>
<keyword evidence="8" id="KW-0865">Zymogen</keyword>
<dbReference type="CDD" id="cd00032">
    <property type="entry name" value="CASc"/>
    <property type="match status" value="1"/>
</dbReference>
<evidence type="ECO:0000256" key="6">
    <source>
        <dbReference type="ARBA" id="ARBA00022801"/>
    </source>
</evidence>
<evidence type="ECO:0000256" key="3">
    <source>
        <dbReference type="ARBA" id="ARBA00022490"/>
    </source>
</evidence>
<evidence type="ECO:0000256" key="1">
    <source>
        <dbReference type="ARBA" id="ARBA00004496"/>
    </source>
</evidence>
<dbReference type="PROSITE" id="PS50208">
    <property type="entry name" value="CASPASE_P20"/>
    <property type="match status" value="1"/>
</dbReference>
<dbReference type="GO" id="GO:0006508">
    <property type="term" value="P:proteolysis"/>
    <property type="evidence" value="ECO:0007669"/>
    <property type="project" value="UniProtKB-KW"/>
</dbReference>
<dbReference type="GO" id="GO:0030182">
    <property type="term" value="P:neuron differentiation"/>
    <property type="evidence" value="ECO:0007669"/>
    <property type="project" value="TreeGrafter"/>
</dbReference>
<evidence type="ECO:0000256" key="8">
    <source>
        <dbReference type="ARBA" id="ARBA00023145"/>
    </source>
</evidence>
<dbReference type="InterPro" id="IPR011600">
    <property type="entry name" value="Pept_C14_caspase"/>
</dbReference>
<feature type="active site" evidence="12">
    <location>
        <position position="150"/>
    </location>
</feature>
<comment type="similarity">
    <text evidence="2 13">Belongs to the peptidase C14A family.</text>
</comment>
<proteinExistence type="inferred from homology"/>
<dbReference type="SUPFAM" id="SSF52129">
    <property type="entry name" value="Caspase-like"/>
    <property type="match status" value="1"/>
</dbReference>
<accession>A0A9D3T5M7</accession>
<evidence type="ECO:0000259" key="15">
    <source>
        <dbReference type="PROSITE" id="PS50207"/>
    </source>
</evidence>
<dbReference type="FunFam" id="3.40.50.1460:FF:000001">
    <property type="entry name" value="Caspase-3 preproprotein"/>
    <property type="match status" value="1"/>
</dbReference>
<dbReference type="GO" id="GO:0030216">
    <property type="term" value="P:keratinocyte differentiation"/>
    <property type="evidence" value="ECO:0007669"/>
    <property type="project" value="TreeGrafter"/>
</dbReference>
<keyword evidence="18" id="KW-1185">Reference proteome</keyword>
<evidence type="ECO:0000313" key="17">
    <source>
        <dbReference type="EMBL" id="KAG7461825.1"/>
    </source>
</evidence>
<dbReference type="InterPro" id="IPR002138">
    <property type="entry name" value="Pept_C14_p10"/>
</dbReference>
<evidence type="ECO:0000256" key="2">
    <source>
        <dbReference type="ARBA" id="ARBA00010134"/>
    </source>
</evidence>
<dbReference type="InterPro" id="IPR029030">
    <property type="entry name" value="Caspase-like_dom_sf"/>
</dbReference>
<dbReference type="EMBL" id="JAFDVH010000017">
    <property type="protein sequence ID" value="KAG7461825.1"/>
    <property type="molecule type" value="Genomic_DNA"/>
</dbReference>
<evidence type="ECO:0000256" key="7">
    <source>
        <dbReference type="ARBA" id="ARBA00022807"/>
    </source>
</evidence>
<dbReference type="GO" id="GO:0006915">
    <property type="term" value="P:apoptotic process"/>
    <property type="evidence" value="ECO:0007669"/>
    <property type="project" value="UniProtKB-KW"/>
</dbReference>
<evidence type="ECO:0000256" key="10">
    <source>
        <dbReference type="ARBA" id="ARBA00038900"/>
    </source>
</evidence>
<dbReference type="InterPro" id="IPR033139">
    <property type="entry name" value="Caspase_cys_AS"/>
</dbReference>
<dbReference type="Gene3D" id="3.40.50.1460">
    <property type="match status" value="1"/>
</dbReference>
<dbReference type="AlphaFoldDB" id="A0A9D3T5M7"/>
<comment type="caution">
    <text evidence="17">The sequence shown here is derived from an EMBL/GenBank/DDBJ whole genome shotgun (WGS) entry which is preliminary data.</text>
</comment>
<name>A0A9D3T5M7_MEGAT</name>
<evidence type="ECO:0000256" key="12">
    <source>
        <dbReference type="PIRSR" id="PIRSR038001-1"/>
    </source>
</evidence>
<dbReference type="InterPro" id="IPR002398">
    <property type="entry name" value="Pept_C14"/>
</dbReference>
<reference evidence="17" key="1">
    <citation type="submission" date="2021-01" db="EMBL/GenBank/DDBJ databases">
        <authorList>
            <person name="Zahm M."/>
            <person name="Roques C."/>
            <person name="Cabau C."/>
            <person name="Klopp C."/>
            <person name="Donnadieu C."/>
            <person name="Jouanno E."/>
            <person name="Lampietro C."/>
            <person name="Louis A."/>
            <person name="Herpin A."/>
            <person name="Echchiki A."/>
            <person name="Berthelot C."/>
            <person name="Parey E."/>
            <person name="Roest-Crollius H."/>
            <person name="Braasch I."/>
            <person name="Postlethwait J."/>
            <person name="Bobe J."/>
            <person name="Montfort J."/>
            <person name="Bouchez O."/>
            <person name="Begum T."/>
            <person name="Mejri S."/>
            <person name="Adams A."/>
            <person name="Chen W.-J."/>
            <person name="Guiguen Y."/>
        </authorList>
    </citation>
    <scope>NUCLEOTIDE SEQUENCE</scope>
    <source>
        <strain evidence="17">YG-15Mar2019-1</strain>
        <tissue evidence="17">Brain</tissue>
    </source>
</reference>
<feature type="region of interest" description="Disordered" evidence="14">
    <location>
        <begin position="37"/>
        <end position="61"/>
    </location>
</feature>
<dbReference type="GO" id="GO:0004197">
    <property type="term" value="F:cysteine-type endopeptidase activity"/>
    <property type="evidence" value="ECO:0007669"/>
    <property type="project" value="InterPro"/>
</dbReference>
<keyword evidence="3" id="KW-0963">Cytoplasm</keyword>
<keyword evidence="7" id="KW-0788">Thiol protease</keyword>
<evidence type="ECO:0000256" key="14">
    <source>
        <dbReference type="SAM" id="MobiDB-lite"/>
    </source>
</evidence>
<sequence>MTLKDAVIVLRSRDKYTMSAVNGKNTGAQNDCVDAKQDFGQEGPRPSAHVEPLQKGDRSHSEHYRYRMDYPSIGQCIIINIKNFDPQTGMNTRSGTDTDAGNVLKTFRNLGYKAKVLNDLTVAQIMEVLQSASQEDHSTSASFVCVLLSHGDEGVLYGTDGPVELNRLTDFFKGDRCATLVGKPKLFFIQACRGSDMDDGVETDSVEDKSPERIPVEADFLYAYSTAPGYYSWRNTMNGSWFIQALCHMLDQYGKELEVMQIMTRVNNKVALDFESSTDSPWNTGKKQIPCIVSMLTKELYFSC</sequence>
<dbReference type="SMART" id="SM00115">
    <property type="entry name" value="CASc"/>
    <property type="match status" value="1"/>
</dbReference>
<dbReference type="GO" id="GO:0030218">
    <property type="term" value="P:erythrocyte differentiation"/>
    <property type="evidence" value="ECO:0007669"/>
    <property type="project" value="TreeGrafter"/>
</dbReference>
<dbReference type="Pfam" id="PF00656">
    <property type="entry name" value="Peptidase_C14"/>
    <property type="match status" value="1"/>
</dbReference>
<evidence type="ECO:0000256" key="5">
    <source>
        <dbReference type="ARBA" id="ARBA00022703"/>
    </source>
</evidence>
<dbReference type="PRINTS" id="PR00376">
    <property type="entry name" value="IL1BCENZYME"/>
</dbReference>
<keyword evidence="5" id="KW-0053">Apoptosis</keyword>
<comment type="subcellular location">
    <subcellularLocation>
        <location evidence="1">Cytoplasm</location>
    </subcellularLocation>
</comment>
<dbReference type="PANTHER" id="PTHR10454:SF198">
    <property type="entry name" value="CASPASE-3"/>
    <property type="match status" value="1"/>
</dbReference>
<dbReference type="GO" id="GO:0005737">
    <property type="term" value="C:cytoplasm"/>
    <property type="evidence" value="ECO:0007669"/>
    <property type="project" value="UniProtKB-SubCell"/>
</dbReference>
<dbReference type="PROSITE" id="PS01122">
    <property type="entry name" value="CASPASE_CYS"/>
    <property type="match status" value="1"/>
</dbReference>
<feature type="domain" description="Caspase family p10" evidence="15">
    <location>
        <begin position="210"/>
        <end position="302"/>
    </location>
</feature>
<evidence type="ECO:0000256" key="13">
    <source>
        <dbReference type="RuleBase" id="RU003971"/>
    </source>
</evidence>
<dbReference type="OrthoDB" id="6116485at2759"/>
<dbReference type="EC" id="3.4.22.56" evidence="10"/>
<protein>
    <recommendedName>
        <fullName evidence="11">Caspase-3</fullName>
        <ecNumber evidence="10">3.4.22.56</ecNumber>
    </recommendedName>
</protein>
<evidence type="ECO:0000256" key="9">
    <source>
        <dbReference type="ARBA" id="ARBA00036189"/>
    </source>
</evidence>
<dbReference type="PIRSF" id="PIRSF038001">
    <property type="entry name" value="Caspase_ICE"/>
    <property type="match status" value="1"/>
</dbReference>
<dbReference type="GO" id="GO:0031264">
    <property type="term" value="C:death-inducing signaling complex"/>
    <property type="evidence" value="ECO:0007669"/>
    <property type="project" value="TreeGrafter"/>
</dbReference>
<feature type="compositionally biased region" description="Basic and acidic residues" evidence="14">
    <location>
        <begin position="52"/>
        <end position="61"/>
    </location>
</feature>
<feature type="domain" description="Caspase family p20" evidence="16">
    <location>
        <begin position="72"/>
        <end position="196"/>
    </location>
</feature>
<evidence type="ECO:0000313" key="18">
    <source>
        <dbReference type="Proteomes" id="UP001046870"/>
    </source>
</evidence>
<dbReference type="InterPro" id="IPR016129">
    <property type="entry name" value="Caspase_his_AS"/>
</dbReference>